<gene>
    <name evidence="1" type="ORF">BJP34_04865</name>
</gene>
<proteinExistence type="predicted"/>
<dbReference type="RefSeq" id="WP_070391378.1">
    <property type="nucleotide sequence ID" value="NZ_CP017599.1"/>
</dbReference>
<evidence type="ECO:0000313" key="1">
    <source>
        <dbReference type="EMBL" id="AOW98873.1"/>
    </source>
</evidence>
<dbReference type="EMBL" id="CP017599">
    <property type="protein sequence ID" value="AOW98873.1"/>
    <property type="molecule type" value="Genomic_DNA"/>
</dbReference>
<dbReference type="KEGG" id="mpro:BJP34_04865"/>
<dbReference type="Proteomes" id="UP000177870">
    <property type="component" value="Chromosome"/>
</dbReference>
<reference evidence="2" key="1">
    <citation type="submission" date="2016-10" db="EMBL/GenBank/DDBJ databases">
        <title>Comparative genomics uncovers the prolific and rare metabolic potential of the cyanobacterial genus Moorea.</title>
        <authorList>
            <person name="Leao T."/>
            <person name="Castelao G."/>
            <person name="Korobeynikov A."/>
            <person name="Monroe E.A."/>
            <person name="Podell S."/>
            <person name="Glukhov E."/>
            <person name="Allen E."/>
            <person name="Gerwick W.H."/>
            <person name="Gerwick L."/>
        </authorList>
    </citation>
    <scope>NUCLEOTIDE SEQUENCE [LARGE SCALE GENOMIC DNA]</scope>
    <source>
        <strain evidence="2">PAL-8-15-08-1</strain>
    </source>
</reference>
<organism evidence="1 2">
    <name type="scientific">Moorena producens PAL-8-15-08-1</name>
    <dbReference type="NCBI Taxonomy" id="1458985"/>
    <lineage>
        <taxon>Bacteria</taxon>
        <taxon>Bacillati</taxon>
        <taxon>Cyanobacteriota</taxon>
        <taxon>Cyanophyceae</taxon>
        <taxon>Coleofasciculales</taxon>
        <taxon>Coleofasciculaceae</taxon>
        <taxon>Moorena</taxon>
    </lineage>
</organism>
<dbReference type="OrthoDB" id="462431at2"/>
<protein>
    <submittedName>
        <fullName evidence="1">Uncharacterized protein</fullName>
    </submittedName>
</protein>
<dbReference type="InterPro" id="IPR046641">
    <property type="entry name" value="DUF6753"/>
</dbReference>
<dbReference type="AlphaFoldDB" id="A0A1D8TMP6"/>
<evidence type="ECO:0000313" key="2">
    <source>
        <dbReference type="Proteomes" id="UP000177870"/>
    </source>
</evidence>
<name>A0A1D8TMP6_9CYAN</name>
<dbReference type="Pfam" id="PF20538">
    <property type="entry name" value="DUF6753"/>
    <property type="match status" value="2"/>
</dbReference>
<sequence length="312" mass="34137">MAIYKEVSKQGIREMVGSNLSQENLSHIKQPESLSDLIDERDKTDYSLLEKLLEGRSDSFKAKILDLVVATEVDANDPLFLFLVATSSLEKILADTPKSLEQLFRSWEKDIQQMIDVVGQSTVDIHRQEISKAMGVREAWPKASAPLSANALQSAPKANASAIEQSKVTLESKSERQPCSYPPKGSMNFPVVKASPVTNITAICGAVVLSLLCGLGAGWGLSELSQPKLDPNGSRQLTLDEAATLNWAISKEGKLARNITKWNAGYLDNLECQKDAIDAGIRLNFGGKKATSGYCLLWVAPPSQRKYIEDNK</sequence>
<accession>A0A1D8TMP6</accession>